<name>A0ABP9ATT0_9ACTN</name>
<feature type="compositionally biased region" description="Low complexity" evidence="5">
    <location>
        <begin position="7"/>
        <end position="18"/>
    </location>
</feature>
<evidence type="ECO:0000256" key="3">
    <source>
        <dbReference type="ARBA" id="ARBA00022801"/>
    </source>
</evidence>
<dbReference type="RefSeq" id="WP_345614892.1">
    <property type="nucleotide sequence ID" value="NZ_BAABJV010000011.1"/>
</dbReference>
<dbReference type="EMBL" id="BAABJV010000011">
    <property type="protein sequence ID" value="GAA4786120.1"/>
    <property type="molecule type" value="Genomic_DNA"/>
</dbReference>
<organism evidence="7 8">
    <name type="scientific">Streptomyces sanyensis</name>
    <dbReference type="NCBI Taxonomy" id="568869"/>
    <lineage>
        <taxon>Bacteria</taxon>
        <taxon>Bacillati</taxon>
        <taxon>Actinomycetota</taxon>
        <taxon>Actinomycetes</taxon>
        <taxon>Kitasatosporales</taxon>
        <taxon>Streptomycetaceae</taxon>
        <taxon>Streptomyces</taxon>
    </lineage>
</organism>
<evidence type="ECO:0000313" key="7">
    <source>
        <dbReference type="EMBL" id="GAA4786120.1"/>
    </source>
</evidence>
<reference evidence="8" key="1">
    <citation type="journal article" date="2019" name="Int. J. Syst. Evol. Microbiol.">
        <title>The Global Catalogue of Microorganisms (GCM) 10K type strain sequencing project: providing services to taxonomists for standard genome sequencing and annotation.</title>
        <authorList>
            <consortium name="The Broad Institute Genomics Platform"/>
            <consortium name="The Broad Institute Genome Sequencing Center for Infectious Disease"/>
            <person name="Wu L."/>
            <person name="Ma J."/>
        </authorList>
    </citation>
    <scope>NUCLEOTIDE SEQUENCE [LARGE SCALE GENOMIC DNA]</scope>
    <source>
        <strain evidence="8">JCM 18324</strain>
    </source>
</reference>
<evidence type="ECO:0000256" key="4">
    <source>
        <dbReference type="ARBA" id="ARBA00022807"/>
    </source>
</evidence>
<comment type="caution">
    <text evidence="7">The sequence shown here is derived from an EMBL/GenBank/DDBJ whole genome shotgun (WGS) entry which is preliminary data.</text>
</comment>
<evidence type="ECO:0000313" key="8">
    <source>
        <dbReference type="Proteomes" id="UP001501147"/>
    </source>
</evidence>
<gene>
    <name evidence="7" type="ORF">GCM10023329_41150</name>
</gene>
<dbReference type="Proteomes" id="UP001501147">
    <property type="component" value="Unassembled WGS sequence"/>
</dbReference>
<accession>A0ABP9ATT0</accession>
<evidence type="ECO:0000256" key="1">
    <source>
        <dbReference type="ARBA" id="ARBA00007074"/>
    </source>
</evidence>
<comment type="similarity">
    <text evidence="1">Belongs to the peptidase C40 family.</text>
</comment>
<sequence length="170" mass="17918">MTAQTQVPFPSSSVPAAPRGARLPRTGVVSALTAAVVGGSLLVPGAAPEAAASSSHAGTALRVAASKKGAPYRYGAAGPYRFDCSGLTLYSYRKAGKALPRTAQQQYNRTSRISAGNRRRGDLVFFHSGGSVYHVGIYAGSGRIWHSPKTGDVVRLAKIWTKRVSYGRVR</sequence>
<keyword evidence="3" id="KW-0378">Hydrolase</keyword>
<keyword evidence="2" id="KW-0645">Protease</keyword>
<dbReference type="InterPro" id="IPR051794">
    <property type="entry name" value="PG_Endopeptidase_C40"/>
</dbReference>
<dbReference type="Gene3D" id="3.90.1720.10">
    <property type="entry name" value="endopeptidase domain like (from Nostoc punctiforme)"/>
    <property type="match status" value="1"/>
</dbReference>
<protein>
    <submittedName>
        <fullName evidence="7">C40 family peptidase</fullName>
    </submittedName>
</protein>
<evidence type="ECO:0000256" key="5">
    <source>
        <dbReference type="SAM" id="MobiDB-lite"/>
    </source>
</evidence>
<feature type="domain" description="NlpC/P60" evidence="6">
    <location>
        <begin position="54"/>
        <end position="170"/>
    </location>
</feature>
<dbReference type="Pfam" id="PF00877">
    <property type="entry name" value="NLPC_P60"/>
    <property type="match status" value="1"/>
</dbReference>
<dbReference type="PROSITE" id="PS51935">
    <property type="entry name" value="NLPC_P60"/>
    <property type="match status" value="1"/>
</dbReference>
<feature type="region of interest" description="Disordered" evidence="5">
    <location>
        <begin position="1"/>
        <end position="20"/>
    </location>
</feature>
<keyword evidence="8" id="KW-1185">Reference proteome</keyword>
<keyword evidence="4" id="KW-0788">Thiol protease</keyword>
<evidence type="ECO:0000256" key="2">
    <source>
        <dbReference type="ARBA" id="ARBA00022670"/>
    </source>
</evidence>
<proteinExistence type="inferred from homology"/>
<evidence type="ECO:0000259" key="6">
    <source>
        <dbReference type="PROSITE" id="PS51935"/>
    </source>
</evidence>
<dbReference type="PANTHER" id="PTHR47359">
    <property type="entry name" value="PEPTIDOGLYCAN DL-ENDOPEPTIDASE CWLO"/>
    <property type="match status" value="1"/>
</dbReference>
<dbReference type="PANTHER" id="PTHR47359:SF3">
    <property type="entry name" value="NLP_P60 DOMAIN-CONTAINING PROTEIN-RELATED"/>
    <property type="match status" value="1"/>
</dbReference>
<dbReference type="InterPro" id="IPR000064">
    <property type="entry name" value="NLP_P60_dom"/>
</dbReference>
<dbReference type="SUPFAM" id="SSF54001">
    <property type="entry name" value="Cysteine proteinases"/>
    <property type="match status" value="1"/>
</dbReference>
<dbReference type="InterPro" id="IPR038765">
    <property type="entry name" value="Papain-like_cys_pep_sf"/>
</dbReference>